<keyword evidence="3" id="KW-1185">Reference proteome</keyword>
<dbReference type="RefSeq" id="WP_071136330.1">
    <property type="nucleotide sequence ID" value="NZ_LT608328.1"/>
</dbReference>
<accession>A0A1G4G5A2</accession>
<dbReference type="Gene3D" id="1.10.4080.10">
    <property type="entry name" value="ADP-ribosylation/Crystallin J1"/>
    <property type="match status" value="1"/>
</dbReference>
<feature type="chain" id="PRO_5009603799" description="ADP-ribosylglycohydrolase family protein" evidence="1">
    <location>
        <begin position="21"/>
        <end position="566"/>
    </location>
</feature>
<dbReference type="KEGG" id="pmuc:ING2E5A_0885"/>
<dbReference type="STRING" id="1642646.ING2E5A_0885"/>
<name>A0A1G4G5A2_9BACT</name>
<dbReference type="AlphaFoldDB" id="A0A1G4G5A2"/>
<feature type="signal peptide" evidence="1">
    <location>
        <begin position="1"/>
        <end position="20"/>
    </location>
</feature>
<gene>
    <name evidence="2" type="ORF">ING2E5A_0885</name>
</gene>
<dbReference type="InterPro" id="IPR005502">
    <property type="entry name" value="Ribosyl_crysJ1"/>
</dbReference>
<evidence type="ECO:0000313" key="2">
    <source>
        <dbReference type="EMBL" id="SCM56450.1"/>
    </source>
</evidence>
<organism evidence="2 3">
    <name type="scientific">Petrimonas mucosa</name>
    <dbReference type="NCBI Taxonomy" id="1642646"/>
    <lineage>
        <taxon>Bacteria</taxon>
        <taxon>Pseudomonadati</taxon>
        <taxon>Bacteroidota</taxon>
        <taxon>Bacteroidia</taxon>
        <taxon>Bacteroidales</taxon>
        <taxon>Dysgonomonadaceae</taxon>
        <taxon>Petrimonas</taxon>
    </lineage>
</organism>
<evidence type="ECO:0000313" key="3">
    <source>
        <dbReference type="Proteomes" id="UP000178485"/>
    </source>
</evidence>
<dbReference type="SUPFAM" id="SSF101478">
    <property type="entry name" value="ADP-ribosylglycohydrolase"/>
    <property type="match status" value="1"/>
</dbReference>
<sequence>MKSTLQAVVLILLMTLTGSAAQGRKAKPEAIYRRLPVKEYRDRMAAGWLGQIVGVSWAAPTEFKWKDKIIPVEDMPQWRNELINEAFNQDDLYVEMTFLRSLEEHGPDLSIRQAGIDFANSEYPLWCANEAGRRNLRAGIAPPDCSHPAFNNRVHDIDYQIEADYSGLIAPGMPAVPVALGEKFGRLVNYSDGVYAGQFIGGMYAEAFFEDDILKIIDAGLACIPTGSQYAEMVRDVVSWYKSNPDDWEATWKFCQQKYRENPEYQKNSNGGIDVKINGAYILIGMLYGERDIDQTIVISTRCGQDSDCNPSNAAGILFTTIGTSRLPERFKANLDLKSCFAHTEYNFPKLLDVCEALAREYVVREGGWIETDANGEENFVIPVKRPEPSPLVFSWDPEPIAKSLFTEEEMARIRHQASADLQKVLDKLFPGWTIAYCGSDMQPGLREQYKGKENVMLTHPLSREMPCVLTMERDIPTGKKTVLKTCVTHHDGGDWVLVIRVNGSVQKMVTVGKESVGEDGWLEVDFNLTPFAGNKNIKIDLENKANGWSWEAGYWKELRIDYLAP</sequence>
<reference evidence="2 3" key="1">
    <citation type="submission" date="2016-08" db="EMBL/GenBank/DDBJ databases">
        <authorList>
            <person name="Seilhamer J.J."/>
        </authorList>
    </citation>
    <scope>NUCLEOTIDE SEQUENCE [LARGE SCALE GENOMIC DNA]</scope>
    <source>
        <strain evidence="2">ING2-E5A</strain>
    </source>
</reference>
<evidence type="ECO:0008006" key="4">
    <source>
        <dbReference type="Google" id="ProtNLM"/>
    </source>
</evidence>
<proteinExistence type="predicted"/>
<dbReference type="EMBL" id="LT608328">
    <property type="protein sequence ID" value="SCM56450.1"/>
    <property type="molecule type" value="Genomic_DNA"/>
</dbReference>
<protein>
    <recommendedName>
        <fullName evidence="4">ADP-ribosylglycohydrolase family protein</fullName>
    </recommendedName>
</protein>
<dbReference type="Proteomes" id="UP000178485">
    <property type="component" value="Chromosome i"/>
</dbReference>
<evidence type="ECO:0000256" key="1">
    <source>
        <dbReference type="SAM" id="SignalP"/>
    </source>
</evidence>
<dbReference type="InterPro" id="IPR036705">
    <property type="entry name" value="Ribosyl_crysJ1_sf"/>
</dbReference>
<keyword evidence="1" id="KW-0732">Signal</keyword>
<dbReference type="Pfam" id="PF03747">
    <property type="entry name" value="ADP_ribosyl_GH"/>
    <property type="match status" value="1"/>
</dbReference>